<evidence type="ECO:0000259" key="2">
    <source>
        <dbReference type="Pfam" id="PF10908"/>
    </source>
</evidence>
<sequence>MNKSKLVFLTVILSVAVADIPWDQCCELLSDREPETYTFYQDSGRFVGGSKENDSYIETYGYSGNEEGRNNPDDQCIRNFGVLPAGPYVMDECVNYMHNPPVLRPCSFPLVPQNESLMCGRDEMVVHGCQTTSIGDFTVPPAAGCSLGCVIINFQNRIKLRTGDTLNVEHFDPEGIPQ</sequence>
<proteinExistence type="predicted"/>
<keyword evidence="4" id="KW-1185">Reference proteome</keyword>
<evidence type="ECO:0000313" key="4">
    <source>
        <dbReference type="Proteomes" id="UP000054937"/>
    </source>
</evidence>
<name>A0A0V0QU19_PSEPJ</name>
<feature type="chain" id="PRO_5006867594" description="Tlde1 domain-containing protein" evidence="1">
    <location>
        <begin position="19"/>
        <end position="178"/>
    </location>
</feature>
<organism evidence="3 4">
    <name type="scientific">Pseudocohnilembus persalinus</name>
    <name type="common">Ciliate</name>
    <dbReference type="NCBI Taxonomy" id="266149"/>
    <lineage>
        <taxon>Eukaryota</taxon>
        <taxon>Sar</taxon>
        <taxon>Alveolata</taxon>
        <taxon>Ciliophora</taxon>
        <taxon>Intramacronucleata</taxon>
        <taxon>Oligohymenophorea</taxon>
        <taxon>Scuticociliatia</taxon>
        <taxon>Philasterida</taxon>
        <taxon>Pseudocohnilembidae</taxon>
        <taxon>Pseudocohnilembus</taxon>
    </lineage>
</organism>
<dbReference type="Proteomes" id="UP000054937">
    <property type="component" value="Unassembled WGS sequence"/>
</dbReference>
<accession>A0A0V0QU19</accession>
<feature type="signal peptide" evidence="1">
    <location>
        <begin position="1"/>
        <end position="18"/>
    </location>
</feature>
<dbReference type="InterPro" id="IPR021225">
    <property type="entry name" value="Tlde1_dom"/>
</dbReference>
<dbReference type="EMBL" id="LDAU01000103">
    <property type="protein sequence ID" value="KRX05891.1"/>
    <property type="molecule type" value="Genomic_DNA"/>
</dbReference>
<protein>
    <recommendedName>
        <fullName evidence="2">Tlde1 domain-containing protein</fullName>
    </recommendedName>
</protein>
<dbReference type="AlphaFoldDB" id="A0A0V0QU19"/>
<evidence type="ECO:0000256" key="1">
    <source>
        <dbReference type="SAM" id="SignalP"/>
    </source>
</evidence>
<keyword evidence="1" id="KW-0732">Signal</keyword>
<dbReference type="Pfam" id="PF10908">
    <property type="entry name" value="Tlde1_dom"/>
    <property type="match status" value="1"/>
</dbReference>
<dbReference type="OMA" id="FIHGCQC"/>
<gene>
    <name evidence="3" type="ORF">PPERSA_03828</name>
</gene>
<comment type="caution">
    <text evidence="3">The sequence shown here is derived from an EMBL/GenBank/DDBJ whole genome shotgun (WGS) entry which is preliminary data.</text>
</comment>
<feature type="domain" description="Tlde1" evidence="2">
    <location>
        <begin position="61"/>
        <end position="159"/>
    </location>
</feature>
<evidence type="ECO:0000313" key="3">
    <source>
        <dbReference type="EMBL" id="KRX05891.1"/>
    </source>
</evidence>
<reference evidence="3 4" key="1">
    <citation type="journal article" date="2015" name="Sci. Rep.">
        <title>Genome of the facultative scuticociliatosis pathogen Pseudocohnilembus persalinus provides insight into its virulence through horizontal gene transfer.</title>
        <authorList>
            <person name="Xiong J."/>
            <person name="Wang G."/>
            <person name="Cheng J."/>
            <person name="Tian M."/>
            <person name="Pan X."/>
            <person name="Warren A."/>
            <person name="Jiang C."/>
            <person name="Yuan D."/>
            <person name="Miao W."/>
        </authorList>
    </citation>
    <scope>NUCLEOTIDE SEQUENCE [LARGE SCALE GENOMIC DNA]</scope>
    <source>
        <strain evidence="3">36N120E</strain>
    </source>
</reference>
<dbReference type="OrthoDB" id="10039175at2759"/>
<dbReference type="InParanoid" id="A0A0V0QU19"/>